<evidence type="ECO:0000313" key="4">
    <source>
        <dbReference type="Proteomes" id="UP000345266"/>
    </source>
</evidence>
<feature type="domain" description="Transposase IS204/IS1001/IS1096/IS1165 helix-turn-helix" evidence="1">
    <location>
        <begin position="110"/>
        <end position="136"/>
    </location>
</feature>
<accession>A0A564VH42</accession>
<dbReference type="AlphaFoldDB" id="A0A564VH42"/>
<feature type="domain" description="Transposase IS204/IS1001/IS1096/IS1165 zinc-finger" evidence="2">
    <location>
        <begin position="64"/>
        <end position="104"/>
    </location>
</feature>
<dbReference type="Pfam" id="PF13542">
    <property type="entry name" value="HTH_Tnp_ISL3"/>
    <property type="match status" value="1"/>
</dbReference>
<evidence type="ECO:0000259" key="2">
    <source>
        <dbReference type="Pfam" id="PF14690"/>
    </source>
</evidence>
<dbReference type="InterPro" id="IPR029261">
    <property type="entry name" value="Transposase_Znf"/>
</dbReference>
<dbReference type="Proteomes" id="UP000345266">
    <property type="component" value="Unassembled WGS sequence"/>
</dbReference>
<evidence type="ECO:0000259" key="1">
    <source>
        <dbReference type="Pfam" id="PF13542"/>
    </source>
</evidence>
<protein>
    <submittedName>
        <fullName evidence="3">Uncharacterized protein</fullName>
    </submittedName>
</protein>
<name>A0A564VH42_BIFLI</name>
<dbReference type="Pfam" id="PF14690">
    <property type="entry name" value="Zn_ribbon_ISL3"/>
    <property type="match status" value="1"/>
</dbReference>
<dbReference type="InterPro" id="IPR032877">
    <property type="entry name" value="Transposase_HTH"/>
</dbReference>
<reference evidence="3 4" key="1">
    <citation type="submission" date="2019-07" db="EMBL/GenBank/DDBJ databases">
        <authorList>
            <person name="Hibberd C M."/>
            <person name="Gehrig L. J."/>
            <person name="Chang H.-W."/>
            <person name="Venkatesh S."/>
        </authorList>
    </citation>
    <scope>NUCLEOTIDE SEQUENCE [LARGE SCALE GENOMIC DNA]</scope>
    <source>
        <strain evidence="3">Bifidobacterium_longum_subsp_infantis_JG_Bg463</strain>
    </source>
</reference>
<dbReference type="EMBL" id="CABHNT010000020">
    <property type="protein sequence ID" value="VUX31719.1"/>
    <property type="molecule type" value="Genomic_DNA"/>
</dbReference>
<sequence length="143" mass="16198">MFQIWFHAKGFWGMDTSYLFTAALQLQSPWKVESVDFRDAGDGRQELRIAIGFEAGSRFCCPEPGCDETVCPVHDTRERTWRHPDFFRYKAFIHAGVPRVSCPVHGVRTVPVPWARPGGGFTLLFEAWAVEVARHLPAGTFAE</sequence>
<gene>
    <name evidence="3" type="ORF">BLJG463_00955</name>
</gene>
<proteinExistence type="predicted"/>
<organism evidence="3 4">
    <name type="scientific">Bifidobacterium longum subsp. infantis</name>
    <dbReference type="NCBI Taxonomy" id="1682"/>
    <lineage>
        <taxon>Bacteria</taxon>
        <taxon>Bacillati</taxon>
        <taxon>Actinomycetota</taxon>
        <taxon>Actinomycetes</taxon>
        <taxon>Bifidobacteriales</taxon>
        <taxon>Bifidobacteriaceae</taxon>
        <taxon>Bifidobacterium</taxon>
    </lineage>
</organism>
<evidence type="ECO:0000313" key="3">
    <source>
        <dbReference type="EMBL" id="VUX31719.1"/>
    </source>
</evidence>